<evidence type="ECO:0000313" key="3">
    <source>
        <dbReference type="Proteomes" id="UP000291343"/>
    </source>
</evidence>
<keyword evidence="3" id="KW-1185">Reference proteome</keyword>
<organism evidence="2 3">
    <name type="scientific">Laodelphax striatellus</name>
    <name type="common">Small brown planthopper</name>
    <name type="synonym">Delphax striatella</name>
    <dbReference type="NCBI Taxonomy" id="195883"/>
    <lineage>
        <taxon>Eukaryota</taxon>
        <taxon>Metazoa</taxon>
        <taxon>Ecdysozoa</taxon>
        <taxon>Arthropoda</taxon>
        <taxon>Hexapoda</taxon>
        <taxon>Insecta</taxon>
        <taxon>Pterygota</taxon>
        <taxon>Neoptera</taxon>
        <taxon>Paraneoptera</taxon>
        <taxon>Hemiptera</taxon>
        <taxon>Auchenorrhyncha</taxon>
        <taxon>Fulgoroidea</taxon>
        <taxon>Delphacidae</taxon>
        <taxon>Criomorphinae</taxon>
        <taxon>Laodelphax</taxon>
    </lineage>
</organism>
<dbReference type="AlphaFoldDB" id="A0A482XHG2"/>
<sequence length="200" mass="22573">MAQGVRLAVLDLPTVEQLQDPGWLEMVLRVHTYLGVAVDLDCPRAHALLSESSSLGLFNTSLYWLLMRDDGSSQPEHVIDSNLSLALGLDTELTLALNASSGRPLLYDVYQTAPPPWGRTFAPSMNLHGKPINWNPRTWKLDGRTNLHGLFLNATIVIQKYGNNGWRPTEPEIIEYLTNYEHNYYDTMTKFSYAVFLYGT</sequence>
<dbReference type="InterPro" id="IPR057074">
    <property type="entry name" value="IR75A_N"/>
</dbReference>
<gene>
    <name evidence="2" type="ORF">LSTR_LSTR000720</name>
</gene>
<accession>A0A482XHG2</accession>
<dbReference type="EMBL" id="QKKF02010319">
    <property type="protein sequence ID" value="RZF44768.1"/>
    <property type="molecule type" value="Genomic_DNA"/>
</dbReference>
<comment type="caution">
    <text evidence="2">The sequence shown here is derived from an EMBL/GenBank/DDBJ whole genome shotgun (WGS) entry which is preliminary data.</text>
</comment>
<dbReference type="Pfam" id="PF24576">
    <property type="entry name" value="IR75A_N"/>
    <property type="match status" value="1"/>
</dbReference>
<protein>
    <recommendedName>
        <fullName evidence="1">Ionotropic receptor 75a N-terminal domain-containing protein</fullName>
    </recommendedName>
</protein>
<proteinExistence type="predicted"/>
<feature type="domain" description="Ionotropic receptor 75a N-terminal" evidence="1">
    <location>
        <begin position="31"/>
        <end position="154"/>
    </location>
</feature>
<name>A0A482XHG2_LAOST</name>
<evidence type="ECO:0000259" key="1">
    <source>
        <dbReference type="Pfam" id="PF24576"/>
    </source>
</evidence>
<evidence type="ECO:0000313" key="2">
    <source>
        <dbReference type="EMBL" id="RZF44768.1"/>
    </source>
</evidence>
<reference evidence="2 3" key="1">
    <citation type="journal article" date="2017" name="Gigascience">
        <title>Genome sequence of the small brown planthopper, Laodelphax striatellus.</title>
        <authorList>
            <person name="Zhu J."/>
            <person name="Jiang F."/>
            <person name="Wang X."/>
            <person name="Yang P."/>
            <person name="Bao Y."/>
            <person name="Zhao W."/>
            <person name="Wang W."/>
            <person name="Lu H."/>
            <person name="Wang Q."/>
            <person name="Cui N."/>
            <person name="Li J."/>
            <person name="Chen X."/>
            <person name="Luo L."/>
            <person name="Yu J."/>
            <person name="Kang L."/>
            <person name="Cui F."/>
        </authorList>
    </citation>
    <scope>NUCLEOTIDE SEQUENCE [LARGE SCALE GENOMIC DNA]</scope>
    <source>
        <strain evidence="2">Lst14</strain>
    </source>
</reference>
<dbReference type="Proteomes" id="UP000291343">
    <property type="component" value="Unassembled WGS sequence"/>
</dbReference>
<dbReference type="InParanoid" id="A0A482XHG2"/>